<evidence type="ECO:0000256" key="6">
    <source>
        <dbReference type="SAM" id="Phobius"/>
    </source>
</evidence>
<evidence type="ECO:0000313" key="7">
    <source>
        <dbReference type="EMBL" id="KAF7400551.1"/>
    </source>
</evidence>
<reference evidence="7" key="1">
    <citation type="journal article" date="2020" name="G3 (Bethesda)">
        <title>High-Quality Assemblies for Three Invasive Social Wasps from the &lt;i&gt;Vespula&lt;/i&gt; Genus.</title>
        <authorList>
            <person name="Harrop T.W.R."/>
            <person name="Guhlin J."/>
            <person name="McLaughlin G.M."/>
            <person name="Permina E."/>
            <person name="Stockwell P."/>
            <person name="Gilligan J."/>
            <person name="Le Lec M.F."/>
            <person name="Gruber M.A.M."/>
            <person name="Quinn O."/>
            <person name="Lovegrove M."/>
            <person name="Duncan E.J."/>
            <person name="Remnant E.J."/>
            <person name="Van Eeckhoven J."/>
            <person name="Graham B."/>
            <person name="Knapp R.A."/>
            <person name="Langford K.W."/>
            <person name="Kronenberg Z."/>
            <person name="Press M.O."/>
            <person name="Eacker S.M."/>
            <person name="Wilson-Rankin E.E."/>
            <person name="Purcell J."/>
            <person name="Lester P.J."/>
            <person name="Dearden P.K."/>
        </authorList>
    </citation>
    <scope>NUCLEOTIDE SEQUENCE</scope>
    <source>
        <strain evidence="7">Marl-1</strain>
    </source>
</reference>
<proteinExistence type="inferred from homology"/>
<keyword evidence="3 6" id="KW-0812">Transmembrane</keyword>
<evidence type="ECO:0000256" key="5">
    <source>
        <dbReference type="ARBA" id="ARBA00023136"/>
    </source>
</evidence>
<dbReference type="EMBL" id="JACSEA010000005">
    <property type="protein sequence ID" value="KAF7400551.1"/>
    <property type="molecule type" value="Genomic_DNA"/>
</dbReference>
<accession>A0A834K5Q7</accession>
<keyword evidence="5 6" id="KW-0472">Membrane</keyword>
<keyword evidence="8" id="KW-1185">Reference proteome</keyword>
<evidence type="ECO:0000256" key="4">
    <source>
        <dbReference type="ARBA" id="ARBA00022989"/>
    </source>
</evidence>
<feature type="transmembrane region" description="Helical" evidence="6">
    <location>
        <begin position="106"/>
        <end position="124"/>
    </location>
</feature>
<comment type="subcellular location">
    <subcellularLocation>
        <location evidence="1">Membrane</location>
        <topology evidence="1">Single-pass membrane protein</topology>
    </subcellularLocation>
</comment>
<name>A0A834K5Q7_VESVU</name>
<evidence type="ECO:0000256" key="2">
    <source>
        <dbReference type="ARBA" id="ARBA00007363"/>
    </source>
</evidence>
<sequence>MSSVNYIRKMIISQLACRSILSKIIRHAYSNGKEKTRFMSTQSPKVNTKSNVETVHDIGTHMHPVSNFDRRILVWVKRYPSMADVPAQVTRDCILQARTKARVRTCNIMIIISVIGFLVAAVTGKREVAVGNTLFKKDQEWQENLRKEYKAELAAANKK</sequence>
<organism evidence="7 8">
    <name type="scientific">Vespula vulgaris</name>
    <name type="common">Yellow jacket</name>
    <name type="synonym">Wasp</name>
    <dbReference type="NCBI Taxonomy" id="7454"/>
    <lineage>
        <taxon>Eukaryota</taxon>
        <taxon>Metazoa</taxon>
        <taxon>Ecdysozoa</taxon>
        <taxon>Arthropoda</taxon>
        <taxon>Hexapoda</taxon>
        <taxon>Insecta</taxon>
        <taxon>Pterygota</taxon>
        <taxon>Neoptera</taxon>
        <taxon>Endopterygota</taxon>
        <taxon>Hymenoptera</taxon>
        <taxon>Apocrita</taxon>
        <taxon>Aculeata</taxon>
        <taxon>Vespoidea</taxon>
        <taxon>Vespidae</taxon>
        <taxon>Vespinae</taxon>
        <taxon>Vespula</taxon>
    </lineage>
</organism>
<dbReference type="Pfam" id="PF06388">
    <property type="entry name" value="DUF1075"/>
    <property type="match status" value="1"/>
</dbReference>
<dbReference type="PANTHER" id="PTHR13674:SF5">
    <property type="entry name" value="UPF0389 PROTEIN CG9231"/>
    <property type="match status" value="1"/>
</dbReference>
<gene>
    <name evidence="7" type="ORF">HZH66_005735</name>
</gene>
<dbReference type="AlphaFoldDB" id="A0A834K5Q7"/>
<dbReference type="PANTHER" id="PTHR13674">
    <property type="entry name" value="GROWTH AND TRANSFORMATION-DEPENDENT PROTEIN"/>
    <property type="match status" value="1"/>
</dbReference>
<protein>
    <submittedName>
        <fullName evidence="7">Uncharacterized protein</fullName>
    </submittedName>
</protein>
<dbReference type="InterPro" id="IPR009432">
    <property type="entry name" value="DUF1075"/>
</dbReference>
<evidence type="ECO:0000256" key="1">
    <source>
        <dbReference type="ARBA" id="ARBA00004167"/>
    </source>
</evidence>
<evidence type="ECO:0000256" key="3">
    <source>
        <dbReference type="ARBA" id="ARBA00022692"/>
    </source>
</evidence>
<evidence type="ECO:0000313" key="8">
    <source>
        <dbReference type="Proteomes" id="UP000614350"/>
    </source>
</evidence>
<comment type="caution">
    <text evidence="7">The sequence shown here is derived from an EMBL/GenBank/DDBJ whole genome shotgun (WGS) entry which is preliminary data.</text>
</comment>
<dbReference type="GO" id="GO:0016020">
    <property type="term" value="C:membrane"/>
    <property type="evidence" value="ECO:0007669"/>
    <property type="project" value="UniProtKB-SubCell"/>
</dbReference>
<comment type="similarity">
    <text evidence="2">Belongs to the UPF0389 family.</text>
</comment>
<dbReference type="Proteomes" id="UP000614350">
    <property type="component" value="Unassembled WGS sequence"/>
</dbReference>
<keyword evidence="4 6" id="KW-1133">Transmembrane helix</keyword>